<sequence length="364" mass="39937">MASIKKYATKQGTKWRVQYRSPDGKSRTKRGFETKAKAQAWADKNAVSIGDGSWVDPAGAKITISDLAETWLATRSHLKPSTKAMYKQVWEGTVKPHWGDYRVASIRPSMVQTWVSGSAHSASWTRHAHNVLSQILQIAVEDNLIARNPARGVKLPRRSKGVNVYLTMEQLKTLATKCGDREDLVLLLGTVGLRWGEAIALRPMDIDFTTGRIAISRNAAKTGNTITLGTPKTHKTRSVAISRFVLDKLAVRAQGKASDALLWTNTKGGFLMAPGHNSWFYSAVEKCQKEDDTFPRVTVHGLRHVAAGLLVQAGANVKLVSAQLGHASTSETLNRYAGLFEDGLDEIADVMDRELSGGRHLRAV</sequence>
<dbReference type="InterPro" id="IPR011010">
    <property type="entry name" value="DNA_brk_join_enz"/>
</dbReference>
<feature type="domain" description="Tyr recombinase" evidence="6">
    <location>
        <begin position="161"/>
        <end position="349"/>
    </location>
</feature>
<dbReference type="GO" id="GO:0003677">
    <property type="term" value="F:DNA binding"/>
    <property type="evidence" value="ECO:0007669"/>
    <property type="project" value="UniProtKB-UniRule"/>
</dbReference>
<evidence type="ECO:0000256" key="5">
    <source>
        <dbReference type="PROSITE-ProRule" id="PRU01248"/>
    </source>
</evidence>
<dbReference type="PANTHER" id="PTHR30629:SF6">
    <property type="entry name" value="PROPHAGE INTEGRASE INTA-RELATED"/>
    <property type="match status" value="1"/>
</dbReference>
<dbReference type="Pfam" id="PF00589">
    <property type="entry name" value="Phage_integrase"/>
    <property type="match status" value="1"/>
</dbReference>
<dbReference type="InterPro" id="IPR050808">
    <property type="entry name" value="Phage_Integrase"/>
</dbReference>
<dbReference type="GO" id="GO:0015074">
    <property type="term" value="P:DNA integration"/>
    <property type="evidence" value="ECO:0007669"/>
    <property type="project" value="UniProtKB-KW"/>
</dbReference>
<keyword evidence="4" id="KW-0233">DNA recombination</keyword>
<keyword evidence="2" id="KW-0229">DNA integration</keyword>
<dbReference type="Gene3D" id="1.10.150.130">
    <property type="match status" value="1"/>
</dbReference>
<evidence type="ECO:0000259" key="7">
    <source>
        <dbReference type="PROSITE" id="PS51900"/>
    </source>
</evidence>
<dbReference type="InterPro" id="IPR010998">
    <property type="entry name" value="Integrase_recombinase_N"/>
</dbReference>
<keyword evidence="3 5" id="KW-0238">DNA-binding</keyword>
<comment type="similarity">
    <text evidence="1">Belongs to the 'phage' integrase family.</text>
</comment>
<name>A0A0A2DG58_9CORY</name>
<dbReference type="EMBL" id="JRVJ01000021">
    <property type="protein sequence ID" value="KGM18173.1"/>
    <property type="molecule type" value="Genomic_DNA"/>
</dbReference>
<organism evidence="8 9">
    <name type="scientific">Corynebacterium auriscanis</name>
    <dbReference type="NCBI Taxonomy" id="99807"/>
    <lineage>
        <taxon>Bacteria</taxon>
        <taxon>Bacillati</taxon>
        <taxon>Actinomycetota</taxon>
        <taxon>Actinomycetes</taxon>
        <taxon>Mycobacteriales</taxon>
        <taxon>Corynebacteriaceae</taxon>
        <taxon>Corynebacterium</taxon>
    </lineage>
</organism>
<dbReference type="RefSeq" id="WP_035115792.1">
    <property type="nucleotide sequence ID" value="NZ_CP047046.1"/>
</dbReference>
<reference evidence="8 9" key="1">
    <citation type="submission" date="2014-10" db="EMBL/GenBank/DDBJ databases">
        <title>Whole Genome sequence of Corynebacterium auriscanis strain CIP 106629.</title>
        <authorList>
            <person name="Hassan S.S."/>
            <person name="Jamal S.B."/>
            <person name="Tiwari S."/>
            <person name="Oliveira L.D.C."/>
            <person name="Souza F."/>
            <person name="Mariano D.C."/>
            <person name="Almeida S."/>
            <person name="Dorella F."/>
            <person name="Pereira F."/>
            <person name="Carvalho A."/>
            <person name="Leal C.A."/>
            <person name="Soares S.D.C."/>
            <person name="Figueiredo H.C."/>
            <person name="Silva A."/>
            <person name="Azevedo V.A."/>
        </authorList>
    </citation>
    <scope>NUCLEOTIDE SEQUENCE [LARGE SCALE GENOMIC DNA]</scope>
    <source>
        <strain evidence="8 9">CIP 106629</strain>
    </source>
</reference>
<dbReference type="InterPro" id="IPR002104">
    <property type="entry name" value="Integrase_catalytic"/>
</dbReference>
<dbReference type="SUPFAM" id="SSF56349">
    <property type="entry name" value="DNA breaking-rejoining enzymes"/>
    <property type="match status" value="1"/>
</dbReference>
<dbReference type="PANTHER" id="PTHR30629">
    <property type="entry name" value="PROPHAGE INTEGRASE"/>
    <property type="match status" value="1"/>
</dbReference>
<dbReference type="CDD" id="cd01189">
    <property type="entry name" value="INT_ICEBs1_C_like"/>
    <property type="match status" value="1"/>
</dbReference>
<dbReference type="InterPro" id="IPR013762">
    <property type="entry name" value="Integrase-like_cat_sf"/>
</dbReference>
<dbReference type="GO" id="GO:0006310">
    <property type="term" value="P:DNA recombination"/>
    <property type="evidence" value="ECO:0007669"/>
    <property type="project" value="UniProtKB-KW"/>
</dbReference>
<dbReference type="Proteomes" id="UP000030145">
    <property type="component" value="Unassembled WGS sequence"/>
</dbReference>
<gene>
    <name evidence="8" type="ORF">MA47_09875</name>
</gene>
<evidence type="ECO:0000259" key="6">
    <source>
        <dbReference type="PROSITE" id="PS51898"/>
    </source>
</evidence>
<evidence type="ECO:0000256" key="1">
    <source>
        <dbReference type="ARBA" id="ARBA00008857"/>
    </source>
</evidence>
<evidence type="ECO:0000256" key="3">
    <source>
        <dbReference type="ARBA" id="ARBA00023125"/>
    </source>
</evidence>
<dbReference type="InterPro" id="IPR044068">
    <property type="entry name" value="CB"/>
</dbReference>
<evidence type="ECO:0000256" key="4">
    <source>
        <dbReference type="ARBA" id="ARBA00023172"/>
    </source>
</evidence>
<dbReference type="AlphaFoldDB" id="A0A0A2DG58"/>
<accession>A0A0A2DG58</accession>
<dbReference type="Gene3D" id="1.10.443.10">
    <property type="entry name" value="Intergrase catalytic core"/>
    <property type="match status" value="1"/>
</dbReference>
<dbReference type="PROSITE" id="PS51900">
    <property type="entry name" value="CB"/>
    <property type="match status" value="1"/>
</dbReference>
<dbReference type="GeneID" id="300553340"/>
<protein>
    <submittedName>
        <fullName evidence="8">Integrase</fullName>
    </submittedName>
</protein>
<evidence type="ECO:0000313" key="9">
    <source>
        <dbReference type="Proteomes" id="UP000030145"/>
    </source>
</evidence>
<feature type="domain" description="Core-binding (CB)" evidence="7">
    <location>
        <begin position="62"/>
        <end position="140"/>
    </location>
</feature>
<dbReference type="PROSITE" id="PS51898">
    <property type="entry name" value="TYR_RECOMBINASE"/>
    <property type="match status" value="1"/>
</dbReference>
<evidence type="ECO:0000256" key="2">
    <source>
        <dbReference type="ARBA" id="ARBA00022908"/>
    </source>
</evidence>
<proteinExistence type="inferred from homology"/>
<dbReference type="Pfam" id="PF14659">
    <property type="entry name" value="Phage_int_SAM_3"/>
    <property type="match status" value="1"/>
</dbReference>
<dbReference type="InterPro" id="IPR004107">
    <property type="entry name" value="Integrase_SAM-like_N"/>
</dbReference>
<keyword evidence="9" id="KW-1185">Reference proteome</keyword>
<evidence type="ECO:0000313" key="8">
    <source>
        <dbReference type="EMBL" id="KGM18173.1"/>
    </source>
</evidence>
<comment type="caution">
    <text evidence="8">The sequence shown here is derived from an EMBL/GenBank/DDBJ whole genome shotgun (WGS) entry which is preliminary data.</text>
</comment>